<gene>
    <name evidence="1" type="ORF">CH64_42</name>
</gene>
<dbReference type="EMBL" id="CP009787">
    <property type="protein sequence ID" value="AJJ10644.1"/>
    <property type="molecule type" value="Genomic_DNA"/>
</dbReference>
<dbReference type="GeneID" id="45569214"/>
<dbReference type="Proteomes" id="UP000031914">
    <property type="component" value="Chromosome"/>
</dbReference>
<accession>A0ABM5SBN7</accession>
<dbReference type="RefSeq" id="WP_144404247.1">
    <property type="nucleotide sequence ID" value="NZ_CP009787.1"/>
</dbReference>
<protein>
    <submittedName>
        <fullName evidence="1">Uncharacterized protein</fullName>
    </submittedName>
</protein>
<evidence type="ECO:0000313" key="2">
    <source>
        <dbReference type="Proteomes" id="UP000031914"/>
    </source>
</evidence>
<organism evidence="1 2">
    <name type="scientific">Yersinia rohdei</name>
    <dbReference type="NCBI Taxonomy" id="29485"/>
    <lineage>
        <taxon>Bacteria</taxon>
        <taxon>Pseudomonadati</taxon>
        <taxon>Pseudomonadota</taxon>
        <taxon>Gammaproteobacteria</taxon>
        <taxon>Enterobacterales</taxon>
        <taxon>Yersiniaceae</taxon>
        <taxon>Yersinia</taxon>
    </lineage>
</organism>
<proteinExistence type="predicted"/>
<keyword evidence="2" id="KW-1185">Reference proteome</keyword>
<reference evidence="1 2" key="1">
    <citation type="journal article" date="2015" name="Genome Announc.">
        <title>Thirty-Two Complete Genome Assemblies of Nine Yersinia Species, Including Y. pestis, Y. pseudotuberculosis, and Y. enterocolitica.</title>
        <authorList>
            <person name="Johnson S.L."/>
            <person name="Daligault H.E."/>
            <person name="Davenport K.W."/>
            <person name="Jaissle J."/>
            <person name="Frey K.G."/>
            <person name="Ladner J.T."/>
            <person name="Broomall S.M."/>
            <person name="Bishop-Lilly K.A."/>
            <person name="Bruce D.C."/>
            <person name="Coyne S.R."/>
            <person name="Gibbons H.S."/>
            <person name="Lo C.C."/>
            <person name="Munk A.C."/>
            <person name="Rosenzweig C.N."/>
            <person name="Koroleva G.I."/>
            <person name="Palacios G.F."/>
            <person name="Redden C.L."/>
            <person name="Xu Y."/>
            <person name="Minogue T.D."/>
            <person name="Chain P.S."/>
        </authorList>
    </citation>
    <scope>NUCLEOTIDE SEQUENCE [LARGE SCALE GENOMIC DNA]</scope>
    <source>
        <strain evidence="1 2">YRA</strain>
    </source>
</reference>
<name>A0ABM5SBN7_YERRO</name>
<sequence length="64" mass="7337">MPALYPAFLKLQRRWLLSLTRITDRCQLHRDLFVCRLPVTPIILGNTCIVEITAALATLTHPNH</sequence>
<evidence type="ECO:0000313" key="1">
    <source>
        <dbReference type="EMBL" id="AJJ10644.1"/>
    </source>
</evidence>